<comment type="caution">
    <text evidence="3">The sequence shown here is derived from an EMBL/GenBank/DDBJ whole genome shotgun (WGS) entry which is preliminary data.</text>
</comment>
<feature type="transmembrane region" description="Helical" evidence="2">
    <location>
        <begin position="83"/>
        <end position="109"/>
    </location>
</feature>
<proteinExistence type="predicted"/>
<feature type="region of interest" description="Disordered" evidence="1">
    <location>
        <begin position="1"/>
        <end position="25"/>
    </location>
</feature>
<dbReference type="AlphaFoldDB" id="A0AAD6SU66"/>
<keyword evidence="4" id="KW-1185">Reference proteome</keyword>
<evidence type="ECO:0000256" key="2">
    <source>
        <dbReference type="SAM" id="Phobius"/>
    </source>
</evidence>
<keyword evidence="2" id="KW-0472">Membrane</keyword>
<evidence type="ECO:0000256" key="1">
    <source>
        <dbReference type="SAM" id="MobiDB-lite"/>
    </source>
</evidence>
<reference evidence="3" key="1">
    <citation type="submission" date="2023-03" db="EMBL/GenBank/DDBJ databases">
        <title>Massive genome expansion in bonnet fungi (Mycena s.s.) driven by repeated elements and novel gene families across ecological guilds.</title>
        <authorList>
            <consortium name="Lawrence Berkeley National Laboratory"/>
            <person name="Harder C.B."/>
            <person name="Miyauchi S."/>
            <person name="Viragh M."/>
            <person name="Kuo A."/>
            <person name="Thoen E."/>
            <person name="Andreopoulos B."/>
            <person name="Lu D."/>
            <person name="Skrede I."/>
            <person name="Drula E."/>
            <person name="Henrissat B."/>
            <person name="Morin E."/>
            <person name="Kohler A."/>
            <person name="Barry K."/>
            <person name="LaButti K."/>
            <person name="Morin E."/>
            <person name="Salamov A."/>
            <person name="Lipzen A."/>
            <person name="Mereny Z."/>
            <person name="Hegedus B."/>
            <person name="Baldrian P."/>
            <person name="Stursova M."/>
            <person name="Weitz H."/>
            <person name="Taylor A."/>
            <person name="Grigoriev I.V."/>
            <person name="Nagy L.G."/>
            <person name="Martin F."/>
            <person name="Kauserud H."/>
        </authorList>
    </citation>
    <scope>NUCLEOTIDE SEQUENCE</scope>
    <source>
        <strain evidence="3">CBHHK200</strain>
    </source>
</reference>
<accession>A0AAD6SU66</accession>
<feature type="compositionally biased region" description="Polar residues" evidence="1">
    <location>
        <begin position="1"/>
        <end position="12"/>
    </location>
</feature>
<name>A0AAD6SU66_9AGAR</name>
<gene>
    <name evidence="3" type="ORF">C8F04DRAFT_1234860</name>
</gene>
<evidence type="ECO:0000313" key="3">
    <source>
        <dbReference type="EMBL" id="KAJ7033467.1"/>
    </source>
</evidence>
<evidence type="ECO:0000313" key="4">
    <source>
        <dbReference type="Proteomes" id="UP001218188"/>
    </source>
</evidence>
<organism evidence="3 4">
    <name type="scientific">Mycena alexandri</name>
    <dbReference type="NCBI Taxonomy" id="1745969"/>
    <lineage>
        <taxon>Eukaryota</taxon>
        <taxon>Fungi</taxon>
        <taxon>Dikarya</taxon>
        <taxon>Basidiomycota</taxon>
        <taxon>Agaricomycotina</taxon>
        <taxon>Agaricomycetes</taxon>
        <taxon>Agaricomycetidae</taxon>
        <taxon>Agaricales</taxon>
        <taxon>Marasmiineae</taxon>
        <taxon>Mycenaceae</taxon>
        <taxon>Mycena</taxon>
    </lineage>
</organism>
<keyword evidence="2" id="KW-0812">Transmembrane</keyword>
<dbReference type="Proteomes" id="UP001218188">
    <property type="component" value="Unassembled WGS sequence"/>
</dbReference>
<keyword evidence="2" id="KW-1133">Transmembrane helix</keyword>
<protein>
    <submittedName>
        <fullName evidence="3">Uncharacterized protein</fullName>
    </submittedName>
</protein>
<dbReference type="EMBL" id="JARJCM010000065">
    <property type="protein sequence ID" value="KAJ7033467.1"/>
    <property type="molecule type" value="Genomic_DNA"/>
</dbReference>
<sequence length="118" mass="12304">MKSPPSFTTASPGTPGHPAEPPGTGIVATAATALRATTRTATAAGAATPAAPALRSITTGVTVIAARRVIIMRCWTQTDARSFLTYALPFVIPIPMGVSLRCSVAFFWVSTMDCTYEM</sequence>